<sequence>MSKFKLGQMVRVRNDISEDSRYSARMLFTQEMYQHVSKTFKVITIDSFRNDTQYKLEGLDFLVA</sequence>
<reference evidence="1 2" key="1">
    <citation type="journal article" date="2014" name="Int. J. Syst. Evol. Microbiol.">
        <title>Listeria floridensis sp. nov., Listeria aquatica sp. nov., Listeria cornellensis sp. nov., Listeria riparia sp. nov. and Listeria grandensis sp. nov., from agricultural and natural environments.</title>
        <authorList>
            <person name="den Bakker H.C."/>
            <person name="Warchocki S."/>
            <person name="Wright E.M."/>
            <person name="Allred A.F."/>
            <person name="Ahlstrom C."/>
            <person name="Manuel C.S."/>
            <person name="Stasiewicz M.J."/>
            <person name="Burrell A."/>
            <person name="Roof S."/>
            <person name="Strawn L."/>
            <person name="Fortes E.D."/>
            <person name="Nightingale K.K."/>
            <person name="Kephart D."/>
            <person name="Wiedmann M."/>
        </authorList>
    </citation>
    <scope>NUCLEOTIDE SEQUENCE [LARGE SCALE GENOMIC DNA]</scope>
    <source>
        <strain evidence="1 2">FSL S10-1187</strain>
    </source>
</reference>
<keyword evidence="2" id="KW-1185">Reference proteome</keyword>
<comment type="caution">
    <text evidence="1">The sequence shown here is derived from an EMBL/GenBank/DDBJ whole genome shotgun (WGS) entry which is preliminary data.</text>
</comment>
<evidence type="ECO:0000313" key="2">
    <source>
        <dbReference type="Proteomes" id="UP000019249"/>
    </source>
</evidence>
<accession>A0ABN0RB52</accession>
<dbReference type="Proteomes" id="UP000019249">
    <property type="component" value="Unassembled WGS sequence"/>
</dbReference>
<dbReference type="RefSeq" id="WP_036098677.1">
    <property type="nucleotide sequence ID" value="NZ_AODF01000074.1"/>
</dbReference>
<proteinExistence type="predicted"/>
<gene>
    <name evidence="1" type="ORF">MFLO_15900</name>
</gene>
<name>A0ABN0RB52_9LIST</name>
<protein>
    <submittedName>
        <fullName evidence="1">Uncharacterized protein</fullName>
    </submittedName>
</protein>
<evidence type="ECO:0000313" key="1">
    <source>
        <dbReference type="EMBL" id="EUJ23448.1"/>
    </source>
</evidence>
<dbReference type="EMBL" id="AODF01000074">
    <property type="protein sequence ID" value="EUJ23448.1"/>
    <property type="molecule type" value="Genomic_DNA"/>
</dbReference>
<organism evidence="1 2">
    <name type="scientific">Listeria floridensis FSL S10-1187</name>
    <dbReference type="NCBI Taxonomy" id="1265817"/>
    <lineage>
        <taxon>Bacteria</taxon>
        <taxon>Bacillati</taxon>
        <taxon>Bacillota</taxon>
        <taxon>Bacilli</taxon>
        <taxon>Bacillales</taxon>
        <taxon>Listeriaceae</taxon>
        <taxon>Listeria</taxon>
    </lineage>
</organism>